<protein>
    <recommendedName>
        <fullName evidence="3">Kazal-like domain-containing protein</fullName>
    </recommendedName>
</protein>
<evidence type="ECO:0000313" key="5">
    <source>
        <dbReference type="Proteomes" id="UP000694391"/>
    </source>
</evidence>
<feature type="domain" description="Kazal-like" evidence="3">
    <location>
        <begin position="29"/>
        <end position="78"/>
    </location>
</feature>
<evidence type="ECO:0000313" key="4">
    <source>
        <dbReference type="Ensembl" id="ENSCAFP00020031764.1"/>
    </source>
</evidence>
<dbReference type="SUPFAM" id="SSF100895">
    <property type="entry name" value="Kazal-type serine protease inhibitors"/>
    <property type="match status" value="1"/>
</dbReference>
<keyword evidence="2" id="KW-0732">Signal</keyword>
<reference evidence="4" key="2">
    <citation type="submission" date="2025-09" db="UniProtKB">
        <authorList>
            <consortium name="Ensembl"/>
        </authorList>
    </citation>
    <scope>IDENTIFICATION</scope>
</reference>
<accession>A0A8C0LFN5</accession>
<dbReference type="GeneTree" id="ENSGT00510000048608"/>
<dbReference type="Proteomes" id="UP000694391">
    <property type="component" value="Unplaced"/>
</dbReference>
<feature type="chain" id="PRO_5033980714" description="Kazal-like domain-containing protein" evidence="2">
    <location>
        <begin position="19"/>
        <end position="85"/>
    </location>
</feature>
<evidence type="ECO:0000256" key="1">
    <source>
        <dbReference type="SAM" id="MobiDB-lite"/>
    </source>
</evidence>
<dbReference type="InterPro" id="IPR036058">
    <property type="entry name" value="Kazal_dom_sf"/>
</dbReference>
<feature type="signal peptide" evidence="2">
    <location>
        <begin position="1"/>
        <end position="18"/>
    </location>
</feature>
<dbReference type="InterPro" id="IPR002350">
    <property type="entry name" value="Kazal_dom"/>
</dbReference>
<dbReference type="AlphaFoldDB" id="A0A8C0LFN5"/>
<name>A0A8C0LFN5_CANLU</name>
<keyword evidence="5" id="KW-1185">Reference proteome</keyword>
<dbReference type="SMART" id="SM00280">
    <property type="entry name" value="KAZAL"/>
    <property type="match status" value="1"/>
</dbReference>
<feature type="region of interest" description="Disordered" evidence="1">
    <location>
        <begin position="66"/>
        <end position="85"/>
    </location>
</feature>
<evidence type="ECO:0000256" key="2">
    <source>
        <dbReference type="SAM" id="SignalP"/>
    </source>
</evidence>
<proteinExistence type="predicted"/>
<dbReference type="FunFam" id="3.30.60.30:FF:000001">
    <property type="entry name" value="Serine peptidase inhibitor, Kazal type 5"/>
    <property type="match status" value="1"/>
</dbReference>
<organism evidence="4 5">
    <name type="scientific">Canis lupus dingo</name>
    <name type="common">dingo</name>
    <dbReference type="NCBI Taxonomy" id="286419"/>
    <lineage>
        <taxon>Eukaryota</taxon>
        <taxon>Metazoa</taxon>
        <taxon>Chordata</taxon>
        <taxon>Craniata</taxon>
        <taxon>Vertebrata</taxon>
        <taxon>Euteleostomi</taxon>
        <taxon>Mammalia</taxon>
        <taxon>Eutheria</taxon>
        <taxon>Laurasiatheria</taxon>
        <taxon>Carnivora</taxon>
        <taxon>Caniformia</taxon>
        <taxon>Canidae</taxon>
        <taxon>Canis</taxon>
    </lineage>
</organism>
<dbReference type="Ensembl" id="ENSCAFT00020036680.1">
    <property type="protein sequence ID" value="ENSCAFP00020031764.1"/>
    <property type="gene ID" value="ENSCAFG00020024766.1"/>
</dbReference>
<evidence type="ECO:0000259" key="3">
    <source>
        <dbReference type="SMART" id="SM00280"/>
    </source>
</evidence>
<reference evidence="4" key="1">
    <citation type="submission" date="2025-08" db="UniProtKB">
        <authorList>
            <consortium name="Ensembl"/>
        </authorList>
    </citation>
    <scope>IDENTIFICATION</scope>
</reference>
<dbReference type="Gene3D" id="3.30.60.30">
    <property type="match status" value="1"/>
</dbReference>
<sequence>CAQLGVFLSLSLYQTIMATSFFCSSWQDQCHEFRSMVREGKLICTRENNPVRGPDGKMHVNKCAIKKNDEEKSSAKPSDDAKVIS</sequence>